<comment type="caution">
    <text evidence="2">The sequence shown here is derived from an EMBL/GenBank/DDBJ whole genome shotgun (WGS) entry which is preliminary data.</text>
</comment>
<dbReference type="Proteomes" id="UP001281447">
    <property type="component" value="Unassembled WGS sequence"/>
</dbReference>
<dbReference type="PANTHER" id="PTHR42881">
    <property type="entry name" value="PROLYL ENDOPEPTIDASE"/>
    <property type="match status" value="1"/>
</dbReference>
<evidence type="ECO:0000313" key="3">
    <source>
        <dbReference type="Proteomes" id="UP001281447"/>
    </source>
</evidence>
<dbReference type="Pfam" id="PF02897">
    <property type="entry name" value="Peptidase_S9_N"/>
    <property type="match status" value="1"/>
</dbReference>
<dbReference type="InterPro" id="IPR023302">
    <property type="entry name" value="Pept_S9A_N"/>
</dbReference>
<dbReference type="SUPFAM" id="SSF50993">
    <property type="entry name" value="Peptidase/esterase 'gauge' domain"/>
    <property type="match status" value="1"/>
</dbReference>
<protein>
    <recommendedName>
        <fullName evidence="1">Peptidase S9A N-terminal domain-containing protein</fullName>
    </recommendedName>
</protein>
<keyword evidence="3" id="KW-1185">Reference proteome</keyword>
<dbReference type="PANTHER" id="PTHR42881:SF2">
    <property type="entry name" value="PROLYL ENDOPEPTIDASE"/>
    <property type="match status" value="1"/>
</dbReference>
<dbReference type="InterPro" id="IPR051167">
    <property type="entry name" value="Prolyl_oligopep/macrocyclase"/>
</dbReference>
<organism evidence="2 3">
    <name type="scientific">Tigheibacillus halophilus</name>
    <dbReference type="NCBI Taxonomy" id="361280"/>
    <lineage>
        <taxon>Bacteria</taxon>
        <taxon>Bacillati</taxon>
        <taxon>Bacillota</taxon>
        <taxon>Bacilli</taxon>
        <taxon>Bacillales</taxon>
        <taxon>Bacillaceae</taxon>
        <taxon>Tigheibacillus</taxon>
    </lineage>
</organism>
<evidence type="ECO:0000313" key="2">
    <source>
        <dbReference type="EMBL" id="MDY0395210.1"/>
    </source>
</evidence>
<accession>A0ABU5C7A5</accession>
<proteinExistence type="predicted"/>
<dbReference type="Gene3D" id="2.130.10.120">
    <property type="entry name" value="Prolyl oligopeptidase, N-terminal domain"/>
    <property type="match status" value="1"/>
</dbReference>
<name>A0ABU5C7A5_9BACI</name>
<evidence type="ECO:0000259" key="1">
    <source>
        <dbReference type="Pfam" id="PF02897"/>
    </source>
</evidence>
<feature type="domain" description="Peptidase S9A N-terminal" evidence="1">
    <location>
        <begin position="14"/>
        <end position="244"/>
    </location>
</feature>
<sequence>MAVTGRIYISGICKRGEDTIDHLQYIKFTNIAWAPDNSGFYYSRFPAPGSVSQQDESNYQRVYYHRMGDIQAEDTLIYEHLEDKELMFSPFITEDKKYLGLTGFLGTAAENCIYLKSLEENGDFFPIFDRQDAEYLYVTNKHHIFYFLTSKEAPNRRLIAVDLHNPAEQNWREIIPEKDDVLDGAVFLKDTFILAYLRDAYHQLYVHQLDGSFQNEIELPSYGSLTGISCDKEHPLVYIGITSFFGSSCDLSVLPIRTKTSGV</sequence>
<reference evidence="2 3" key="1">
    <citation type="submission" date="2023-10" db="EMBL/GenBank/DDBJ databases">
        <title>Virgibacillus halophilus 5B73C genome.</title>
        <authorList>
            <person name="Miliotis G."/>
            <person name="Sengupta P."/>
            <person name="Hameed A."/>
            <person name="Chuvochina M."/>
            <person name="Mcdonagh F."/>
            <person name="Simpson A.C."/>
            <person name="Singh N.K."/>
            <person name="Rekha P.D."/>
            <person name="Raman K."/>
            <person name="Hugenholtz P."/>
            <person name="Venkateswaran K."/>
        </authorList>
    </citation>
    <scope>NUCLEOTIDE SEQUENCE [LARGE SCALE GENOMIC DNA]</scope>
    <source>
        <strain evidence="2 3">5B73C</strain>
    </source>
</reference>
<gene>
    <name evidence="2" type="ORF">RWE15_13255</name>
</gene>
<dbReference type="EMBL" id="JAWDIP010000003">
    <property type="protein sequence ID" value="MDY0395210.1"/>
    <property type="molecule type" value="Genomic_DNA"/>
</dbReference>